<dbReference type="Proteomes" id="UP001217918">
    <property type="component" value="Unassembled WGS sequence"/>
</dbReference>
<dbReference type="GO" id="GO:0005634">
    <property type="term" value="C:nucleus"/>
    <property type="evidence" value="ECO:0007669"/>
    <property type="project" value="UniProtKB-SubCell"/>
</dbReference>
<feature type="domain" description="Histone chaperone" evidence="9">
    <location>
        <begin position="204"/>
        <end position="239"/>
    </location>
</feature>
<dbReference type="PANTHER" id="PTHR39219">
    <property type="entry name" value="ER MEMBRANE PROTEIN COMPLEX SUBUNIT 10"/>
    <property type="match status" value="1"/>
</dbReference>
<evidence type="ECO:0000313" key="10">
    <source>
        <dbReference type="EMBL" id="KAK2072949.1"/>
    </source>
</evidence>
<keyword evidence="11" id="KW-1185">Reference proteome</keyword>
<dbReference type="EMBL" id="JAQQPM010000006">
    <property type="protein sequence ID" value="KAK2072949.1"/>
    <property type="molecule type" value="Genomic_DNA"/>
</dbReference>
<keyword evidence="4" id="KW-0143">Chaperone</keyword>
<feature type="region of interest" description="Disordered" evidence="7">
    <location>
        <begin position="158"/>
        <end position="261"/>
    </location>
</feature>
<accession>A0AAD9I812</accession>
<gene>
    <name evidence="10" type="ORF">P8C59_007267</name>
</gene>
<feature type="compositionally biased region" description="Basic and acidic residues" evidence="7">
    <location>
        <begin position="226"/>
        <end position="238"/>
    </location>
</feature>
<dbReference type="SMART" id="SM01082">
    <property type="entry name" value="CHZ"/>
    <property type="match status" value="1"/>
</dbReference>
<name>A0AAD9I812_9PEZI</name>
<evidence type="ECO:0000256" key="7">
    <source>
        <dbReference type="SAM" id="MobiDB-lite"/>
    </source>
</evidence>
<comment type="subcellular location">
    <subcellularLocation>
        <location evidence="2">Nucleus</location>
    </subcellularLocation>
</comment>
<evidence type="ECO:0000256" key="6">
    <source>
        <dbReference type="ARBA" id="ARBA00025877"/>
    </source>
</evidence>
<comment type="caution">
    <text evidence="10">The sequence shown here is derived from an EMBL/GenBank/DDBJ whole genome shotgun (WGS) entry which is preliminary data.</text>
</comment>
<evidence type="ECO:0000256" key="4">
    <source>
        <dbReference type="ARBA" id="ARBA00023186"/>
    </source>
</evidence>
<dbReference type="PANTHER" id="PTHR39219:SF1">
    <property type="entry name" value="ER MEMBRANE PROTEIN COMPLEX SUBUNIT 10"/>
    <property type="match status" value="1"/>
</dbReference>
<evidence type="ECO:0000256" key="1">
    <source>
        <dbReference type="ARBA" id="ARBA00002212"/>
    </source>
</evidence>
<feature type="chain" id="PRO_5042085977" description="Histone chaperone domain-containing protein" evidence="8">
    <location>
        <begin position="19"/>
        <end position="261"/>
    </location>
</feature>
<feature type="compositionally biased region" description="Acidic residues" evidence="7">
    <location>
        <begin position="186"/>
        <end position="215"/>
    </location>
</feature>
<organism evidence="10 11">
    <name type="scientific">Phyllachora maydis</name>
    <dbReference type="NCBI Taxonomy" id="1825666"/>
    <lineage>
        <taxon>Eukaryota</taxon>
        <taxon>Fungi</taxon>
        <taxon>Dikarya</taxon>
        <taxon>Ascomycota</taxon>
        <taxon>Pezizomycotina</taxon>
        <taxon>Sordariomycetes</taxon>
        <taxon>Sordariomycetidae</taxon>
        <taxon>Phyllachorales</taxon>
        <taxon>Phyllachoraceae</taxon>
        <taxon>Phyllachora</taxon>
    </lineage>
</organism>
<keyword evidence="8" id="KW-0732">Signal</keyword>
<comment type="function">
    <text evidence="1">Forms a chaperone-bound H2A.Z-H2B complex that acts as a source for SWR1 complex-dependent H2A to H2A.Z histone replacement in chromatin.</text>
</comment>
<proteinExistence type="inferred from homology"/>
<evidence type="ECO:0000313" key="11">
    <source>
        <dbReference type="Proteomes" id="UP001217918"/>
    </source>
</evidence>
<keyword evidence="5" id="KW-0539">Nucleus</keyword>
<feature type="signal peptide" evidence="8">
    <location>
        <begin position="1"/>
        <end position="18"/>
    </location>
</feature>
<dbReference type="AlphaFoldDB" id="A0AAD9I812"/>
<evidence type="ECO:0000259" key="9">
    <source>
        <dbReference type="SMART" id="SM01082"/>
    </source>
</evidence>
<evidence type="ECO:0000256" key="8">
    <source>
        <dbReference type="SAM" id="SignalP"/>
    </source>
</evidence>
<comment type="similarity">
    <text evidence="3">Belongs to the CHZ1 family.</text>
</comment>
<feature type="compositionally biased region" description="Acidic residues" evidence="7">
    <location>
        <begin position="239"/>
        <end position="261"/>
    </location>
</feature>
<reference evidence="10" key="1">
    <citation type="journal article" date="2023" name="Mol. Plant Microbe Interact.">
        <title>Elucidating the Obligate Nature and Biological Capacity of an Invasive Fungal Corn Pathogen.</title>
        <authorList>
            <person name="MacCready J.S."/>
            <person name="Roggenkamp E.M."/>
            <person name="Gdanetz K."/>
            <person name="Chilvers M.I."/>
        </authorList>
    </citation>
    <scope>NUCLEOTIDE SEQUENCE</scope>
    <source>
        <strain evidence="10">PM02</strain>
    </source>
</reference>
<evidence type="ECO:0000256" key="3">
    <source>
        <dbReference type="ARBA" id="ARBA00008057"/>
    </source>
</evidence>
<protein>
    <recommendedName>
        <fullName evidence="9">Histone chaperone domain-containing protein</fullName>
    </recommendedName>
</protein>
<comment type="subunit">
    <text evidence="6">Forms a heterotrimer with H2A.Z-H2B, stabilizing the association of the histone dimer. Also, with a lower affinity, forms a heterotrimer with H2A-H2B.</text>
</comment>
<dbReference type="Pfam" id="PF09649">
    <property type="entry name" value="CHZ"/>
    <property type="match status" value="1"/>
</dbReference>
<evidence type="ECO:0000256" key="2">
    <source>
        <dbReference type="ARBA" id="ARBA00004123"/>
    </source>
</evidence>
<dbReference type="InterPro" id="IPR019098">
    <property type="entry name" value="Histone_chaperone_domain_CHZ"/>
</dbReference>
<evidence type="ECO:0000256" key="5">
    <source>
        <dbReference type="ARBA" id="ARBA00023242"/>
    </source>
</evidence>
<sequence>MKPLLLLVALLHAALVRADGRIAPIFIQPISTSETAPSLLAEIQFDTAGSTSAPEVISYEVPAFPDGARLARVGIYNSDAGTWASSTSVMSLENFDKGYAPHFTVSIDAAVVVTAPGKQPELNKPVILSPEGKKIVPEEKSFLQKYWWDPTQGAAATDATAAPVADVKGKGKAAATEEAHDTSMATDEDDEEEDEAEEGDEAAEEEEDGLEEIDPENVLGKRTRGKVIDFAKAAKENPVEEDEDEDEDDDFEVEDEKMDED</sequence>